<accession>X0W189</accession>
<comment type="caution">
    <text evidence="1">The sequence shown here is derived from an EMBL/GenBank/DDBJ whole genome shotgun (WGS) entry which is preliminary data.</text>
</comment>
<organism evidence="1">
    <name type="scientific">marine sediment metagenome</name>
    <dbReference type="NCBI Taxonomy" id="412755"/>
    <lineage>
        <taxon>unclassified sequences</taxon>
        <taxon>metagenomes</taxon>
        <taxon>ecological metagenomes</taxon>
    </lineage>
</organism>
<gene>
    <name evidence="1" type="ORF">S01H1_32854</name>
</gene>
<dbReference type="AlphaFoldDB" id="X0W189"/>
<name>X0W189_9ZZZZ</name>
<sequence>GLNSPFVERVKNASTALEPFMEFFKKQAFDNGDIYEVTASCLGRLMEKEVFVMPDDMFIISVRVWGWLLQSNFKTTVENMLADYFVESWRDIITNQRFNLKLPMMTVPDIEAELKEPTNGIEKIAAIVVAAENAVKHKLDATLQEKLEKTKK</sequence>
<dbReference type="EMBL" id="BARS01020370">
    <property type="protein sequence ID" value="GAG06476.1"/>
    <property type="molecule type" value="Genomic_DNA"/>
</dbReference>
<protein>
    <submittedName>
        <fullName evidence="1">Uncharacterized protein</fullName>
    </submittedName>
</protein>
<reference evidence="1" key="1">
    <citation type="journal article" date="2014" name="Front. Microbiol.">
        <title>High frequency of phylogenetically diverse reductive dehalogenase-homologous genes in deep subseafloor sedimentary metagenomes.</title>
        <authorList>
            <person name="Kawai M."/>
            <person name="Futagami T."/>
            <person name="Toyoda A."/>
            <person name="Takaki Y."/>
            <person name="Nishi S."/>
            <person name="Hori S."/>
            <person name="Arai W."/>
            <person name="Tsubouchi T."/>
            <person name="Morono Y."/>
            <person name="Uchiyama I."/>
            <person name="Ito T."/>
            <person name="Fujiyama A."/>
            <person name="Inagaki F."/>
            <person name="Takami H."/>
        </authorList>
    </citation>
    <scope>NUCLEOTIDE SEQUENCE</scope>
    <source>
        <strain evidence="1">Expedition CK06-06</strain>
    </source>
</reference>
<feature type="non-terminal residue" evidence="1">
    <location>
        <position position="1"/>
    </location>
</feature>
<evidence type="ECO:0000313" key="1">
    <source>
        <dbReference type="EMBL" id="GAG06476.1"/>
    </source>
</evidence>
<proteinExistence type="predicted"/>